<accession>A0A2P2JR41</accession>
<proteinExistence type="predicted"/>
<reference evidence="1" key="1">
    <citation type="submission" date="2018-02" db="EMBL/GenBank/DDBJ databases">
        <title>Rhizophora mucronata_Transcriptome.</title>
        <authorList>
            <person name="Meera S.P."/>
            <person name="Sreeshan A."/>
            <person name="Augustine A."/>
        </authorList>
    </citation>
    <scope>NUCLEOTIDE SEQUENCE</scope>
    <source>
        <tissue evidence="1">Leaf</tissue>
    </source>
</reference>
<dbReference type="AlphaFoldDB" id="A0A2P2JR41"/>
<sequence length="17" mass="1955">MVKGKAWDQLVPHFQNG</sequence>
<name>A0A2P2JR41_RHIMU</name>
<dbReference type="EMBL" id="GGEC01015450">
    <property type="protein sequence ID" value="MBW95933.1"/>
    <property type="molecule type" value="Transcribed_RNA"/>
</dbReference>
<evidence type="ECO:0000313" key="1">
    <source>
        <dbReference type="EMBL" id="MBW95933.1"/>
    </source>
</evidence>
<organism evidence="1">
    <name type="scientific">Rhizophora mucronata</name>
    <name type="common">Asiatic mangrove</name>
    <dbReference type="NCBI Taxonomy" id="61149"/>
    <lineage>
        <taxon>Eukaryota</taxon>
        <taxon>Viridiplantae</taxon>
        <taxon>Streptophyta</taxon>
        <taxon>Embryophyta</taxon>
        <taxon>Tracheophyta</taxon>
        <taxon>Spermatophyta</taxon>
        <taxon>Magnoliopsida</taxon>
        <taxon>eudicotyledons</taxon>
        <taxon>Gunneridae</taxon>
        <taxon>Pentapetalae</taxon>
        <taxon>rosids</taxon>
        <taxon>fabids</taxon>
        <taxon>Malpighiales</taxon>
        <taxon>Rhizophoraceae</taxon>
        <taxon>Rhizophora</taxon>
    </lineage>
</organism>
<protein>
    <submittedName>
        <fullName evidence="1">Uncharacterized protein</fullName>
    </submittedName>
</protein>